<dbReference type="RefSeq" id="WP_128765811.1">
    <property type="nucleotide sequence ID" value="NZ_JBHUOO010000008.1"/>
</dbReference>
<gene>
    <name evidence="1" type="ORF">DSM02_2394</name>
</gene>
<keyword evidence="2" id="KW-1185">Reference proteome</keyword>
<accession>A0A4Q0P2L6</accession>
<sequence length="144" mass="16825">MKRTFIKSILLAGFTAALALIYIVAPVQQAALQWAHELDHEFNHITAQAHEHHFITAEELLAEAGHDHRTLEYIKQVLEPFEDDLKNEKEQPKPFKIDKHLQVDRFLECVVTHQITTKTSYDLRMQIHRQFALRNPVPPPRFTI</sequence>
<evidence type="ECO:0000313" key="2">
    <source>
        <dbReference type="Proteomes" id="UP000289859"/>
    </source>
</evidence>
<comment type="caution">
    <text evidence="1">The sequence shown here is derived from an EMBL/GenBank/DDBJ whole genome shotgun (WGS) entry which is preliminary data.</text>
</comment>
<dbReference type="EMBL" id="QOVK01000010">
    <property type="protein sequence ID" value="RXG20541.1"/>
    <property type="molecule type" value="Genomic_DNA"/>
</dbReference>
<reference evidence="1 2" key="1">
    <citation type="submission" date="2018-07" db="EMBL/GenBank/DDBJ databases">
        <title>Leeuwenhoekiella genomics.</title>
        <authorList>
            <person name="Tahon G."/>
            <person name="Willems A."/>
        </authorList>
    </citation>
    <scope>NUCLEOTIDE SEQUENCE [LARGE SCALE GENOMIC DNA]</scope>
    <source>
        <strain evidence="1 2">LMG 29608</strain>
    </source>
</reference>
<organism evidence="1 2">
    <name type="scientific">Leeuwenhoekiella polynyae</name>
    <dbReference type="NCBI Taxonomy" id="1550906"/>
    <lineage>
        <taxon>Bacteria</taxon>
        <taxon>Pseudomonadati</taxon>
        <taxon>Bacteroidota</taxon>
        <taxon>Flavobacteriia</taxon>
        <taxon>Flavobacteriales</taxon>
        <taxon>Flavobacteriaceae</taxon>
        <taxon>Leeuwenhoekiella</taxon>
    </lineage>
</organism>
<proteinExistence type="predicted"/>
<evidence type="ECO:0000313" key="1">
    <source>
        <dbReference type="EMBL" id="RXG20541.1"/>
    </source>
</evidence>
<name>A0A4Q0P2L6_9FLAO</name>
<dbReference type="OrthoDB" id="1437454at2"/>
<protein>
    <submittedName>
        <fullName evidence="1">Uncharacterized protein</fullName>
    </submittedName>
</protein>
<dbReference type="AlphaFoldDB" id="A0A4Q0P2L6"/>
<dbReference type="Proteomes" id="UP000289859">
    <property type="component" value="Unassembled WGS sequence"/>
</dbReference>